<evidence type="ECO:0000313" key="2">
    <source>
        <dbReference type="Proteomes" id="UP000824533"/>
    </source>
</evidence>
<comment type="caution">
    <text evidence="1">The sequence shown here is derived from an EMBL/GenBank/DDBJ whole genome shotgun (WGS) entry which is preliminary data.</text>
</comment>
<accession>A0ACC1CIQ5</accession>
<reference evidence="1 2" key="1">
    <citation type="journal article" date="2021" name="Front. Genet.">
        <title>Chromosome-Level Genome Assembly Reveals Significant Gene Expansion in the Toll and IMD Signaling Pathways of Dendrolimus kikuchii.</title>
        <authorList>
            <person name="Zhou J."/>
            <person name="Wu P."/>
            <person name="Xiong Z."/>
            <person name="Liu N."/>
            <person name="Zhao N."/>
            <person name="Ji M."/>
            <person name="Qiu Y."/>
            <person name="Yang B."/>
        </authorList>
    </citation>
    <scope>NUCLEOTIDE SEQUENCE [LARGE SCALE GENOMIC DNA]</scope>
    <source>
        <strain evidence="1">Ann1</strain>
    </source>
</reference>
<dbReference type="EMBL" id="CM034410">
    <property type="protein sequence ID" value="KAJ0171339.1"/>
    <property type="molecule type" value="Genomic_DNA"/>
</dbReference>
<organism evidence="1 2">
    <name type="scientific">Dendrolimus kikuchii</name>
    <dbReference type="NCBI Taxonomy" id="765133"/>
    <lineage>
        <taxon>Eukaryota</taxon>
        <taxon>Metazoa</taxon>
        <taxon>Ecdysozoa</taxon>
        <taxon>Arthropoda</taxon>
        <taxon>Hexapoda</taxon>
        <taxon>Insecta</taxon>
        <taxon>Pterygota</taxon>
        <taxon>Neoptera</taxon>
        <taxon>Endopterygota</taxon>
        <taxon>Lepidoptera</taxon>
        <taxon>Glossata</taxon>
        <taxon>Ditrysia</taxon>
        <taxon>Bombycoidea</taxon>
        <taxon>Lasiocampidae</taxon>
        <taxon>Dendrolimus</taxon>
    </lineage>
</organism>
<gene>
    <name evidence="1" type="ORF">K1T71_012889</name>
</gene>
<proteinExistence type="predicted"/>
<keyword evidence="2" id="KW-1185">Reference proteome</keyword>
<evidence type="ECO:0000313" key="1">
    <source>
        <dbReference type="EMBL" id="KAJ0171339.1"/>
    </source>
</evidence>
<dbReference type="Proteomes" id="UP000824533">
    <property type="component" value="Linkage Group LG24"/>
</dbReference>
<name>A0ACC1CIQ5_9NEOP</name>
<sequence length="91" mass="10863">MVSKLLDFLKNSQIYKTSKNLTEHFDSRYTYTVYTLDFFFSVATIMRFEAVPNCGSHRKCREPKPLYMKYLKLYKRNIKEQNNIGTVTLSF</sequence>
<protein>
    <submittedName>
        <fullName evidence="1">Uncharacterized protein</fullName>
    </submittedName>
</protein>